<keyword evidence="8" id="KW-0032">Aminotransferase</keyword>
<comment type="similarity">
    <text evidence="1">In the C-terminal section; belongs to the class-I pyridoxal-phosphate-dependent aminotransferase family.</text>
</comment>
<keyword evidence="2" id="KW-0663">Pyridoxal phosphate</keyword>
<name>A0ABN7XRL4_9BURK</name>
<dbReference type="Gene3D" id="3.40.640.10">
    <property type="entry name" value="Type I PLP-dependent aspartate aminotransferase-like (Major domain)"/>
    <property type="match status" value="1"/>
</dbReference>
<dbReference type="PANTHER" id="PTHR46577:SF2">
    <property type="entry name" value="TRANSCRIPTIONAL REGULATORY PROTEIN"/>
    <property type="match status" value="1"/>
</dbReference>
<keyword evidence="9" id="KW-1185">Reference proteome</keyword>
<evidence type="ECO:0000313" key="9">
    <source>
        <dbReference type="Proteomes" id="UP000706525"/>
    </source>
</evidence>
<feature type="domain" description="HTH gntR-type" evidence="7">
    <location>
        <begin position="83"/>
        <end position="151"/>
    </location>
</feature>
<accession>A0ABN7XRL4</accession>
<dbReference type="CDD" id="cd00609">
    <property type="entry name" value="AAT_like"/>
    <property type="match status" value="1"/>
</dbReference>
<dbReference type="CDD" id="cd07377">
    <property type="entry name" value="WHTH_GntR"/>
    <property type="match status" value="1"/>
</dbReference>
<dbReference type="SMART" id="SM00345">
    <property type="entry name" value="HTH_GNTR"/>
    <property type="match status" value="1"/>
</dbReference>
<dbReference type="InterPro" id="IPR051446">
    <property type="entry name" value="HTH_trans_reg/aminotransferase"/>
</dbReference>
<feature type="compositionally biased region" description="Basic and acidic residues" evidence="6">
    <location>
        <begin position="7"/>
        <end position="22"/>
    </location>
</feature>
<dbReference type="Pfam" id="PF00155">
    <property type="entry name" value="Aminotran_1_2"/>
    <property type="match status" value="1"/>
</dbReference>
<protein>
    <submittedName>
        <fullName evidence="8">Histidinol-phosphate aminotransferase</fullName>
        <ecNumber evidence="8">2.6.1.9</ecNumber>
    </submittedName>
</protein>
<dbReference type="SUPFAM" id="SSF53383">
    <property type="entry name" value="PLP-dependent transferases"/>
    <property type="match status" value="1"/>
</dbReference>
<dbReference type="Gene3D" id="1.10.10.10">
    <property type="entry name" value="Winged helix-like DNA-binding domain superfamily/Winged helix DNA-binding domain"/>
    <property type="match status" value="1"/>
</dbReference>
<dbReference type="Proteomes" id="UP000706525">
    <property type="component" value="Unassembled WGS sequence"/>
</dbReference>
<evidence type="ECO:0000256" key="4">
    <source>
        <dbReference type="ARBA" id="ARBA00023125"/>
    </source>
</evidence>
<keyword evidence="8" id="KW-0808">Transferase</keyword>
<proteinExistence type="inferred from homology"/>
<dbReference type="InterPro" id="IPR004839">
    <property type="entry name" value="Aminotransferase_I/II_large"/>
</dbReference>
<feature type="region of interest" description="Disordered" evidence="6">
    <location>
        <begin position="1"/>
        <end position="73"/>
    </location>
</feature>
<keyword evidence="5" id="KW-0804">Transcription</keyword>
<dbReference type="InterPro" id="IPR036390">
    <property type="entry name" value="WH_DNA-bd_sf"/>
</dbReference>
<dbReference type="InterPro" id="IPR015421">
    <property type="entry name" value="PyrdxlP-dep_Trfase_major"/>
</dbReference>
<keyword evidence="3" id="KW-0805">Transcription regulation</keyword>
<dbReference type="Pfam" id="PF00392">
    <property type="entry name" value="GntR"/>
    <property type="match status" value="1"/>
</dbReference>
<keyword evidence="4" id="KW-0238">DNA-binding</keyword>
<evidence type="ECO:0000259" key="7">
    <source>
        <dbReference type="PROSITE" id="PS50949"/>
    </source>
</evidence>
<dbReference type="EMBL" id="CAJZAG010000001">
    <property type="protein sequence ID" value="CAG9163632.1"/>
    <property type="molecule type" value="Genomic_DNA"/>
</dbReference>
<evidence type="ECO:0000256" key="2">
    <source>
        <dbReference type="ARBA" id="ARBA00022898"/>
    </source>
</evidence>
<dbReference type="GO" id="GO:0004400">
    <property type="term" value="F:histidinol-phosphate transaminase activity"/>
    <property type="evidence" value="ECO:0007669"/>
    <property type="project" value="UniProtKB-EC"/>
</dbReference>
<organism evidence="8 9">
    <name type="scientific">Cupriavidus pampae</name>
    <dbReference type="NCBI Taxonomy" id="659251"/>
    <lineage>
        <taxon>Bacteria</taxon>
        <taxon>Pseudomonadati</taxon>
        <taxon>Pseudomonadota</taxon>
        <taxon>Betaproteobacteria</taxon>
        <taxon>Burkholderiales</taxon>
        <taxon>Burkholderiaceae</taxon>
        <taxon>Cupriavidus</taxon>
    </lineage>
</organism>
<dbReference type="PROSITE" id="PS50949">
    <property type="entry name" value="HTH_GNTR"/>
    <property type="match status" value="1"/>
</dbReference>
<evidence type="ECO:0000313" key="8">
    <source>
        <dbReference type="EMBL" id="CAG9163632.1"/>
    </source>
</evidence>
<dbReference type="PRINTS" id="PR00035">
    <property type="entry name" value="HTHGNTR"/>
</dbReference>
<evidence type="ECO:0000256" key="1">
    <source>
        <dbReference type="ARBA" id="ARBA00005384"/>
    </source>
</evidence>
<dbReference type="InterPro" id="IPR036388">
    <property type="entry name" value="WH-like_DNA-bd_sf"/>
</dbReference>
<reference evidence="8 9" key="1">
    <citation type="submission" date="2021-08" db="EMBL/GenBank/DDBJ databases">
        <authorList>
            <person name="Peeters C."/>
        </authorList>
    </citation>
    <scope>NUCLEOTIDE SEQUENCE [LARGE SCALE GENOMIC DNA]</scope>
    <source>
        <strain evidence="8 9">LMG 32289</strain>
    </source>
</reference>
<dbReference type="InterPro" id="IPR015424">
    <property type="entry name" value="PyrdxlP-dep_Trfase"/>
</dbReference>
<dbReference type="InterPro" id="IPR000524">
    <property type="entry name" value="Tscrpt_reg_HTH_GntR"/>
</dbReference>
<dbReference type="SUPFAM" id="SSF46785">
    <property type="entry name" value="Winged helix' DNA-binding domain"/>
    <property type="match status" value="1"/>
</dbReference>
<evidence type="ECO:0000256" key="6">
    <source>
        <dbReference type="SAM" id="MobiDB-lite"/>
    </source>
</evidence>
<comment type="caution">
    <text evidence="8">The sequence shown here is derived from an EMBL/GenBank/DDBJ whole genome shotgun (WGS) entry which is preliminary data.</text>
</comment>
<dbReference type="EC" id="2.6.1.9" evidence="8"/>
<dbReference type="PANTHER" id="PTHR46577">
    <property type="entry name" value="HTH-TYPE TRANSCRIPTIONAL REGULATORY PROTEIN GABR"/>
    <property type="match status" value="1"/>
</dbReference>
<gene>
    <name evidence="8" type="primary">hisC_2</name>
    <name evidence="8" type="ORF">LMG32289_00112</name>
</gene>
<evidence type="ECO:0000256" key="3">
    <source>
        <dbReference type="ARBA" id="ARBA00023015"/>
    </source>
</evidence>
<sequence>MESIQDGAERAGQDRKHSDKGGGKASAGAGEAGNEPAIENKGGEGVGPRAGGRSLRLVMPGAGNAGGHANTERMPDPVPSAQMTLVEQLTEWARLRIDERVFRAGMRMPSIRQLAQEKGISRFTVVEAYERLVALGYLESRRGSGFYVRERAGQHAAGIAATPPLSPSARAIDVTWLLRSMFHSAEPHKAPGWGFLPNDWLDGELVGSALRGLGRQPGNHFLASGTPQGFLPLRQQLRTRLEELEIGVTPEQIVMTSGITQAFDLIARQFLHPGDAVLVGDPAWFVMFARFAAQGAQVMGVPYTADGPDLEALERIVQAHRPKLFVVNSVLHNPTGTSLSAARAFRLLQLAEQYDFLIVEDDIYCDLCPPGHAATRLASLDQLRRVIYLGSFSKTLAANLRVGFIAASPDLAVTLTDSKLLTGMATPEINERVLYKVLTEGHYRKHVERVRMRLDRARDDTRRALEDLGLRMFPGQSAGMYLWADTGRDTNAIATAGHEEGYLFAPGSLFSPSQMPSAWMRFNVASSTDPGMLRFLAGQLER</sequence>
<evidence type="ECO:0000256" key="5">
    <source>
        <dbReference type="ARBA" id="ARBA00023163"/>
    </source>
</evidence>